<evidence type="ECO:0000313" key="4">
    <source>
        <dbReference type="Proteomes" id="UP000061382"/>
    </source>
</evidence>
<name>A0A0N7HX77_9BACT</name>
<dbReference type="Proteomes" id="UP000061382">
    <property type="component" value="Chromosome"/>
</dbReference>
<feature type="domain" description="DUF4142" evidence="2">
    <location>
        <begin position="45"/>
        <end position="176"/>
    </location>
</feature>
<accession>A0A0N7HX77</accession>
<keyword evidence="1" id="KW-0175">Coiled coil</keyword>
<feature type="coiled-coil region" evidence="1">
    <location>
        <begin position="133"/>
        <end position="186"/>
    </location>
</feature>
<dbReference type="InterPro" id="IPR012347">
    <property type="entry name" value="Ferritin-like"/>
</dbReference>
<dbReference type="EMBL" id="CP012643">
    <property type="protein sequence ID" value="ALJ01281.1"/>
    <property type="molecule type" value="Genomic_DNA"/>
</dbReference>
<dbReference type="Pfam" id="PF13628">
    <property type="entry name" value="DUF4142"/>
    <property type="match status" value="1"/>
</dbReference>
<reference evidence="3 4" key="1">
    <citation type="submission" date="2015-08" db="EMBL/GenBank/DDBJ databases">
        <title>Complete genome sequence of Rufibacter tibetensis strain 1351t, a radiation-resistant bacterium from tibet plateau.</title>
        <authorList>
            <person name="Dai J."/>
        </authorList>
    </citation>
    <scope>NUCLEOTIDE SEQUENCE [LARGE SCALE GENOMIC DNA]</scope>
    <source>
        <strain evidence="3 4">1351</strain>
    </source>
</reference>
<dbReference type="AlphaFoldDB" id="A0A0N7HX77"/>
<protein>
    <recommendedName>
        <fullName evidence="2">DUF4142 domain-containing protein</fullName>
    </recommendedName>
</protein>
<proteinExistence type="predicted"/>
<evidence type="ECO:0000313" key="3">
    <source>
        <dbReference type="EMBL" id="ALJ01281.1"/>
    </source>
</evidence>
<organism evidence="3 4">
    <name type="scientific">Rufibacter tibetensis</name>
    <dbReference type="NCBI Taxonomy" id="512763"/>
    <lineage>
        <taxon>Bacteria</taxon>
        <taxon>Pseudomonadati</taxon>
        <taxon>Bacteroidota</taxon>
        <taxon>Cytophagia</taxon>
        <taxon>Cytophagales</taxon>
        <taxon>Hymenobacteraceae</taxon>
        <taxon>Rufibacter</taxon>
    </lineage>
</organism>
<evidence type="ECO:0000259" key="2">
    <source>
        <dbReference type="Pfam" id="PF13628"/>
    </source>
</evidence>
<keyword evidence="4" id="KW-1185">Reference proteome</keyword>
<dbReference type="PATRIC" id="fig|512763.3.peg.1499"/>
<dbReference type="STRING" id="512763.DC20_06780"/>
<dbReference type="Gene3D" id="1.20.1260.10">
    <property type="match status" value="1"/>
</dbReference>
<dbReference type="PANTHER" id="PTHR38593:SF1">
    <property type="entry name" value="BLR2558 PROTEIN"/>
    <property type="match status" value="1"/>
</dbReference>
<gene>
    <name evidence="3" type="ORF">DC20_06780</name>
</gene>
<dbReference type="PANTHER" id="PTHR38593">
    <property type="entry name" value="BLR2558 PROTEIN"/>
    <property type="match status" value="1"/>
</dbReference>
<sequence length="188" mass="20747">MLSGTLFFVSGCGGSSNEATSVDAAGKHNEELLESTGKDEDSGWFVAEVASAGLFEVELGRLASSKGNDPRVRQFGQLMLDHHTQSNTQLKQIAELKNLIVPSALGEDHQETYNKVMTNTGAAFDKAYMEAMVKDHKDNLDRFEEMAEKGKDMELKAFAAKGLPMLRAHLKQAEELEDALEEQQRQQL</sequence>
<dbReference type="KEGG" id="rti:DC20_06780"/>
<evidence type="ECO:0000256" key="1">
    <source>
        <dbReference type="SAM" id="Coils"/>
    </source>
</evidence>
<dbReference type="InterPro" id="IPR025419">
    <property type="entry name" value="DUF4142"/>
</dbReference>